<keyword evidence="6" id="KW-1185">Reference proteome</keyword>
<name>A0ABW5RH15_9MICO</name>
<dbReference type="RefSeq" id="WP_066056906.1">
    <property type="nucleotide sequence ID" value="NZ_JBHUNF010000002.1"/>
</dbReference>
<dbReference type="InterPro" id="IPR002295">
    <property type="entry name" value="N4/N6-MTase_EcoPI_Mod-like"/>
</dbReference>
<dbReference type="InterPro" id="IPR002941">
    <property type="entry name" value="DNA_methylase_N4/N6"/>
</dbReference>
<evidence type="ECO:0000256" key="1">
    <source>
        <dbReference type="ARBA" id="ARBA00022603"/>
    </source>
</evidence>
<protein>
    <submittedName>
        <fullName evidence="5">DNA methyltransferase</fullName>
    </submittedName>
</protein>
<evidence type="ECO:0000256" key="3">
    <source>
        <dbReference type="ARBA" id="ARBA00022691"/>
    </source>
</evidence>
<evidence type="ECO:0000313" key="5">
    <source>
        <dbReference type="EMBL" id="MFD2674338.1"/>
    </source>
</evidence>
<dbReference type="PRINTS" id="PR00506">
    <property type="entry name" value="D21N6MTFRASE"/>
</dbReference>
<organism evidence="5 6">
    <name type="scientific">Gulosibacter bifidus</name>
    <dbReference type="NCBI Taxonomy" id="272239"/>
    <lineage>
        <taxon>Bacteria</taxon>
        <taxon>Bacillati</taxon>
        <taxon>Actinomycetota</taxon>
        <taxon>Actinomycetes</taxon>
        <taxon>Micrococcales</taxon>
        <taxon>Microbacteriaceae</taxon>
        <taxon>Gulosibacter</taxon>
    </lineage>
</organism>
<keyword evidence="3" id="KW-0949">S-adenosyl-L-methionine</keyword>
<dbReference type="GO" id="GO:0032259">
    <property type="term" value="P:methylation"/>
    <property type="evidence" value="ECO:0007669"/>
    <property type="project" value="UniProtKB-KW"/>
</dbReference>
<evidence type="ECO:0000259" key="4">
    <source>
        <dbReference type="Pfam" id="PF01555"/>
    </source>
</evidence>
<dbReference type="SUPFAM" id="SSF53335">
    <property type="entry name" value="S-adenosyl-L-methionine-dependent methyltransferases"/>
    <property type="match status" value="1"/>
</dbReference>
<dbReference type="Proteomes" id="UP001597453">
    <property type="component" value="Unassembled WGS sequence"/>
</dbReference>
<reference evidence="6" key="1">
    <citation type="journal article" date="2019" name="Int. J. Syst. Evol. Microbiol.">
        <title>The Global Catalogue of Microorganisms (GCM) 10K type strain sequencing project: providing services to taxonomists for standard genome sequencing and annotation.</title>
        <authorList>
            <consortium name="The Broad Institute Genomics Platform"/>
            <consortium name="The Broad Institute Genome Sequencing Center for Infectious Disease"/>
            <person name="Wu L."/>
            <person name="Ma J."/>
        </authorList>
    </citation>
    <scope>NUCLEOTIDE SEQUENCE [LARGE SCALE GENOMIC DNA]</scope>
    <source>
        <strain evidence="6">TISTR 1511</strain>
    </source>
</reference>
<dbReference type="Pfam" id="PF01555">
    <property type="entry name" value="N6_N4_Mtase"/>
    <property type="match status" value="1"/>
</dbReference>
<sequence length="475" mass="51772">MNASALLTELPALLERARIQTEAEIARARAAAASLIIPVSASGCIARGDNLQLLAQLVVAVENGAQPAAKLVYLDPPYASDANYRSRIHTQLADGAPVALEHIAYSDRWQRGVIDYLEMLAPRLMLAQRVLRDDGAICAHVDWHAAHLVRVLLDEIFGADNFVNSLVWSYRSGGASRTTSVPRKHDDLLVYRRSSAFRVNGQRERQYLDKPFMGSKRDPLGRFYVDTILRDVLEGEITLVDETAAPGDPAATTTTLSVRPVLNLSSERTGYATQKPEGLLTLLLRWFTAPSDLVVDPFAGSGTLAVMAEQLQRKWCTMDASRQAVVVQRQRLDACASDYAFIECDDIECADASIATKLAAPSINYRTATPGDGTRVHITLERAAAHPALADGIHPARGENVDAVTRVLQDPLAHVAGWMLWAGESRVCATWRDARGALTNTVDLAVDAAADTVEIVDLLGHRQRWALPAREDAAT</sequence>
<proteinExistence type="predicted"/>
<dbReference type="GO" id="GO:0008168">
    <property type="term" value="F:methyltransferase activity"/>
    <property type="evidence" value="ECO:0007669"/>
    <property type="project" value="UniProtKB-KW"/>
</dbReference>
<dbReference type="InterPro" id="IPR029063">
    <property type="entry name" value="SAM-dependent_MTases_sf"/>
</dbReference>
<evidence type="ECO:0000256" key="2">
    <source>
        <dbReference type="ARBA" id="ARBA00022679"/>
    </source>
</evidence>
<accession>A0ABW5RH15</accession>
<keyword evidence="1 5" id="KW-0489">Methyltransferase</keyword>
<keyword evidence="2" id="KW-0808">Transferase</keyword>
<evidence type="ECO:0000313" key="6">
    <source>
        <dbReference type="Proteomes" id="UP001597453"/>
    </source>
</evidence>
<feature type="domain" description="DNA methylase N-4/N-6" evidence="4">
    <location>
        <begin position="70"/>
        <end position="324"/>
    </location>
</feature>
<comment type="caution">
    <text evidence="5">The sequence shown here is derived from an EMBL/GenBank/DDBJ whole genome shotgun (WGS) entry which is preliminary data.</text>
</comment>
<gene>
    <name evidence="5" type="ORF">ACFSUQ_03355</name>
</gene>
<dbReference type="Gene3D" id="3.40.50.150">
    <property type="entry name" value="Vaccinia Virus protein VP39"/>
    <property type="match status" value="1"/>
</dbReference>
<dbReference type="EMBL" id="JBHUNF010000002">
    <property type="protein sequence ID" value="MFD2674338.1"/>
    <property type="molecule type" value="Genomic_DNA"/>
</dbReference>